<evidence type="ECO:0000256" key="4">
    <source>
        <dbReference type="ARBA" id="ARBA00022989"/>
    </source>
</evidence>
<feature type="compositionally biased region" description="Polar residues" evidence="10">
    <location>
        <begin position="523"/>
        <end position="534"/>
    </location>
</feature>
<dbReference type="PRINTS" id="PR01012">
    <property type="entry name" value="NRPEPTIDEYR"/>
</dbReference>
<keyword evidence="4 11" id="KW-1133">Transmembrane helix</keyword>
<evidence type="ECO:0000313" key="13">
    <source>
        <dbReference type="EMBL" id="VDM03541.1"/>
    </source>
</evidence>
<sequence length="601" mass="66276">MERIRQEILTPPSSADAGPRLPTSNDFVSAGGLTLNDTSAFAATQPVSFDISSLQELFRTSVYSSHRIPEVRQTLIYCYAILILCGTTFNLAVLFALLYFREQTFTNIANIFVFTLAASDVVLCGVSMPIQLYYGIDENSQVDTALCRTLFAGFGIPMYVSCLTILLIAIDRHRLIIKPTAPRVSLRTALGLICTTILFSALNAVPVGLYTESKGIKGFQSFCVETWPSATFRLVYSVAIFIVHFLLPLLVSGGLYLEIYRRLATRPEQLSVSKESERRKRRTTTLLVCVVVCFAICWTPWCLFSLLVEIDAFLTKGTNDRPLPTDLGLSELTTEGCMTWLNGGHLGGSSAITSNQTTGDEMGLSSDTNGDRTWLQLQATATKSADGENSFIRGTHFTLVDMILKLWAMGSACVNPFLYGWLNRPIREAMISLYESISVAICFRSPRRRGGQTNTLVPSNPAASIYTERPSSCRDQQTQSYSFRSSQSPSHSAPPAQPLPLLTVDWRMGRRRRRSKNRYQDELPSQATSQQSMVGNLRRGVADKKKTVGDGGSNKRPHLMGTCCRRMKETAGGCGVGKTDSTEAVREPLVSHVVVILNGPR</sequence>
<evidence type="ECO:0000256" key="7">
    <source>
        <dbReference type="ARBA" id="ARBA00023170"/>
    </source>
</evidence>
<evidence type="ECO:0000256" key="3">
    <source>
        <dbReference type="ARBA" id="ARBA00022692"/>
    </source>
</evidence>
<feature type="region of interest" description="Disordered" evidence="10">
    <location>
        <begin position="449"/>
        <end position="560"/>
    </location>
</feature>
<name>A0A3P7D1P0_SCHSO</name>
<evidence type="ECO:0000256" key="6">
    <source>
        <dbReference type="ARBA" id="ARBA00023136"/>
    </source>
</evidence>
<keyword evidence="7 9" id="KW-0675">Receptor</keyword>
<protein>
    <recommendedName>
        <fullName evidence="12">G-protein coupled receptors family 1 profile domain-containing protein</fullName>
    </recommendedName>
</protein>
<feature type="transmembrane region" description="Helical" evidence="11">
    <location>
        <begin position="190"/>
        <end position="210"/>
    </location>
</feature>
<dbReference type="GO" id="GO:0016020">
    <property type="term" value="C:membrane"/>
    <property type="evidence" value="ECO:0007669"/>
    <property type="project" value="UniProtKB-SubCell"/>
</dbReference>
<keyword evidence="5 9" id="KW-0297">G-protein coupled receptor</keyword>
<dbReference type="PROSITE" id="PS50262">
    <property type="entry name" value="G_PROTEIN_RECEP_F1_2"/>
    <property type="match status" value="1"/>
</dbReference>
<organism evidence="13 14">
    <name type="scientific">Schistocephalus solidus</name>
    <name type="common">Tapeworm</name>
    <dbReference type="NCBI Taxonomy" id="70667"/>
    <lineage>
        <taxon>Eukaryota</taxon>
        <taxon>Metazoa</taxon>
        <taxon>Spiralia</taxon>
        <taxon>Lophotrochozoa</taxon>
        <taxon>Platyhelminthes</taxon>
        <taxon>Cestoda</taxon>
        <taxon>Eucestoda</taxon>
        <taxon>Diphyllobothriidea</taxon>
        <taxon>Diphyllobothriidae</taxon>
        <taxon>Schistocephalus</taxon>
    </lineage>
</organism>
<keyword evidence="6 11" id="KW-0472">Membrane</keyword>
<dbReference type="PRINTS" id="PR00237">
    <property type="entry name" value="GPCRRHODOPSN"/>
</dbReference>
<dbReference type="PROSITE" id="PS00237">
    <property type="entry name" value="G_PROTEIN_RECEP_F1_1"/>
    <property type="match status" value="1"/>
</dbReference>
<dbReference type="AlphaFoldDB" id="A0A3P7D1P0"/>
<feature type="region of interest" description="Disordered" evidence="10">
    <location>
        <begin position="1"/>
        <end position="21"/>
    </location>
</feature>
<dbReference type="InterPro" id="IPR000276">
    <property type="entry name" value="GPCR_Rhodpsn"/>
</dbReference>
<dbReference type="STRING" id="70667.A0A3P7D1P0"/>
<dbReference type="PANTHER" id="PTHR24235:SF12">
    <property type="entry name" value="G-PROTEIN COUPLED RECEPTORS FAMILY 1 PROFILE DOMAIN-CONTAINING PROTEIN"/>
    <property type="match status" value="1"/>
</dbReference>
<evidence type="ECO:0000259" key="12">
    <source>
        <dbReference type="PROSITE" id="PS50262"/>
    </source>
</evidence>
<dbReference type="GO" id="GO:0004983">
    <property type="term" value="F:neuropeptide Y receptor activity"/>
    <property type="evidence" value="ECO:0007669"/>
    <property type="project" value="InterPro"/>
</dbReference>
<dbReference type="Proteomes" id="UP000275846">
    <property type="component" value="Unassembled WGS sequence"/>
</dbReference>
<feature type="transmembrane region" description="Helical" evidence="11">
    <location>
        <begin position="74"/>
        <end position="99"/>
    </location>
</feature>
<accession>A0A3P7D1P0</accession>
<feature type="compositionally biased region" description="Polar residues" evidence="10">
    <location>
        <begin position="451"/>
        <end position="462"/>
    </location>
</feature>
<keyword evidence="3 9" id="KW-0812">Transmembrane</keyword>
<keyword evidence="8 9" id="KW-0807">Transducer</keyword>
<evidence type="ECO:0000256" key="2">
    <source>
        <dbReference type="ARBA" id="ARBA00010663"/>
    </source>
</evidence>
<dbReference type="InterPro" id="IPR000611">
    <property type="entry name" value="NPY_rcpt"/>
</dbReference>
<keyword evidence="14" id="KW-1185">Reference proteome</keyword>
<dbReference type="Gene3D" id="1.20.1070.10">
    <property type="entry name" value="Rhodopsin 7-helix transmembrane proteins"/>
    <property type="match status" value="1"/>
</dbReference>
<dbReference type="Pfam" id="PF00001">
    <property type="entry name" value="7tm_1"/>
    <property type="match status" value="1"/>
</dbReference>
<reference evidence="13 14" key="1">
    <citation type="submission" date="2018-11" db="EMBL/GenBank/DDBJ databases">
        <authorList>
            <consortium name="Pathogen Informatics"/>
        </authorList>
    </citation>
    <scope>NUCLEOTIDE SEQUENCE [LARGE SCALE GENOMIC DNA]</scope>
    <source>
        <strain evidence="13 14">NST_G2</strain>
    </source>
</reference>
<evidence type="ECO:0000256" key="10">
    <source>
        <dbReference type="SAM" id="MobiDB-lite"/>
    </source>
</evidence>
<proteinExistence type="inferred from homology"/>
<evidence type="ECO:0000313" key="14">
    <source>
        <dbReference type="Proteomes" id="UP000275846"/>
    </source>
</evidence>
<feature type="transmembrane region" description="Helical" evidence="11">
    <location>
        <begin position="150"/>
        <end position="170"/>
    </location>
</feature>
<comment type="similarity">
    <text evidence="2 9">Belongs to the G-protein coupled receptor 1 family.</text>
</comment>
<dbReference type="EMBL" id="UYSU01042055">
    <property type="protein sequence ID" value="VDM03541.1"/>
    <property type="molecule type" value="Genomic_DNA"/>
</dbReference>
<feature type="transmembrane region" description="Helical" evidence="11">
    <location>
        <begin position="111"/>
        <end position="130"/>
    </location>
</feature>
<feature type="domain" description="G-protein coupled receptors family 1 profile" evidence="12">
    <location>
        <begin position="89"/>
        <end position="419"/>
    </location>
</feature>
<evidence type="ECO:0000256" key="11">
    <source>
        <dbReference type="SAM" id="Phobius"/>
    </source>
</evidence>
<dbReference type="SUPFAM" id="SSF81321">
    <property type="entry name" value="Family A G protein-coupled receptor-like"/>
    <property type="match status" value="1"/>
</dbReference>
<evidence type="ECO:0000256" key="8">
    <source>
        <dbReference type="ARBA" id="ARBA00023224"/>
    </source>
</evidence>
<comment type="subcellular location">
    <subcellularLocation>
        <location evidence="1">Membrane</location>
        <topology evidence="1">Multi-pass membrane protein</topology>
    </subcellularLocation>
</comment>
<dbReference type="OrthoDB" id="9046662at2759"/>
<feature type="transmembrane region" description="Helical" evidence="11">
    <location>
        <begin position="234"/>
        <end position="257"/>
    </location>
</feature>
<dbReference type="PANTHER" id="PTHR24235">
    <property type="entry name" value="NEUROPEPTIDE Y RECEPTOR"/>
    <property type="match status" value="1"/>
</dbReference>
<dbReference type="CDD" id="cd15203">
    <property type="entry name" value="7tmA_NPYR-like"/>
    <property type="match status" value="1"/>
</dbReference>
<gene>
    <name evidence="13" type="ORF">SSLN_LOCUS17155</name>
</gene>
<evidence type="ECO:0000256" key="9">
    <source>
        <dbReference type="RuleBase" id="RU000688"/>
    </source>
</evidence>
<evidence type="ECO:0000256" key="1">
    <source>
        <dbReference type="ARBA" id="ARBA00004141"/>
    </source>
</evidence>
<evidence type="ECO:0000256" key="5">
    <source>
        <dbReference type="ARBA" id="ARBA00023040"/>
    </source>
</evidence>
<feature type="transmembrane region" description="Helical" evidence="11">
    <location>
        <begin position="284"/>
        <end position="308"/>
    </location>
</feature>
<feature type="compositionally biased region" description="Low complexity" evidence="10">
    <location>
        <begin position="476"/>
        <end position="494"/>
    </location>
</feature>
<dbReference type="InterPro" id="IPR017452">
    <property type="entry name" value="GPCR_Rhodpsn_7TM"/>
</dbReference>